<keyword evidence="2" id="KW-1185">Reference proteome</keyword>
<dbReference type="SUPFAM" id="SSF54060">
    <property type="entry name" value="His-Me finger endonucleases"/>
    <property type="match status" value="1"/>
</dbReference>
<gene>
    <name evidence="1" type="ORF">PLOB_00026371</name>
</gene>
<dbReference type="Gene3D" id="3.40.1800.10">
    <property type="entry name" value="His-Me finger endonucleases"/>
    <property type="match status" value="1"/>
</dbReference>
<evidence type="ECO:0008006" key="3">
    <source>
        <dbReference type="Google" id="ProtNLM"/>
    </source>
</evidence>
<dbReference type="EMBL" id="CALNXK010000313">
    <property type="protein sequence ID" value="CAH3182067.1"/>
    <property type="molecule type" value="Genomic_DNA"/>
</dbReference>
<dbReference type="Proteomes" id="UP001159405">
    <property type="component" value="Unassembled WGS sequence"/>
</dbReference>
<dbReference type="PANTHER" id="PTHR31511">
    <property type="entry name" value="PROTEIN CBG23764"/>
    <property type="match status" value="1"/>
</dbReference>
<dbReference type="InterPro" id="IPR043502">
    <property type="entry name" value="DNA/RNA_pol_sf"/>
</dbReference>
<dbReference type="InterPro" id="IPR023211">
    <property type="entry name" value="DNA_pol_palm_dom_sf"/>
</dbReference>
<dbReference type="PANTHER" id="PTHR31511:SF12">
    <property type="entry name" value="RHO TERMINATION FACTOR N-TERMINAL DOMAIN-CONTAINING PROTEIN"/>
    <property type="match status" value="1"/>
</dbReference>
<evidence type="ECO:0000313" key="1">
    <source>
        <dbReference type="EMBL" id="CAH3182067.1"/>
    </source>
</evidence>
<dbReference type="SUPFAM" id="SSF56672">
    <property type="entry name" value="DNA/RNA polymerases"/>
    <property type="match status" value="1"/>
</dbReference>
<dbReference type="SUPFAM" id="SSF53098">
    <property type="entry name" value="Ribonuclease H-like"/>
    <property type="match status" value="1"/>
</dbReference>
<accession>A0ABN8RRU1</accession>
<protein>
    <recommendedName>
        <fullName evidence="3">DNA-directed DNA polymerase</fullName>
    </recommendedName>
</protein>
<dbReference type="InterPro" id="IPR038563">
    <property type="entry name" value="Endonuclease_7_sf"/>
</dbReference>
<evidence type="ECO:0000313" key="2">
    <source>
        <dbReference type="Proteomes" id="UP001159405"/>
    </source>
</evidence>
<reference evidence="1 2" key="1">
    <citation type="submission" date="2022-05" db="EMBL/GenBank/DDBJ databases">
        <authorList>
            <consortium name="Genoscope - CEA"/>
            <person name="William W."/>
        </authorList>
    </citation>
    <scope>NUCLEOTIDE SEQUENCE [LARGE SCALE GENOMIC DNA]</scope>
</reference>
<comment type="caution">
    <text evidence="1">The sequence shown here is derived from an EMBL/GenBank/DDBJ whole genome shotgun (WGS) entry which is preliminary data.</text>
</comment>
<sequence length="1148" mass="135259">MKEYEQGIVKERSALKDFAGDYVINGEPGIFPLEFFQNKKSIIKSFIKNHRNTIVTIVLECKMEKIQVENKKTVDIQDKSFFSSGKLTNLRSTNAKELITKAINRIMENISSYQRSGSGWYFKEIIKLLIKTVKYDPLGGSSYIPLPDWIMRKKAIVSIRNKDDKCFLWSILRYLHPREINDSRLTDLKQYEHEIKIPKGFVFPVKIKDIAKFENANPNLPGINVFSVNSNKKFYTLRLALKDPQNSIDLFLYEEDGKCHYSLIKNFSRLLRSQITKRTDEPIHICKRCLNGFTKERLLQRHIFYCKKNGAVFIVMPKPGKTLFKFRNHSNKFLNPFVVYADFECFTKPITTPKFNPEEPYNYNYQKHTPSGFCFYIKGISGKRMKPIVYTIKEEGEDIAKIFVERIAEATRVIYNDFYRRPKPLIISQDEKILFEEAKICHICETELLKDKVRDHCHFTGQYRGAAHNKCNLNCRKPRVLPVIFHNLQGYDAHLFIKQLGSLQGELSCIPSTEEKYISFSKKIKVGEYRSKKGEMVPIYFEIRFIDSYKFQQTSLEKLVKNQEFKDLVNLKREFKQHSELFKRKGVYPYDYVSSLDKLSETQLPPKEEFYSKLKNEHISEEDYNHAIRVWDEFNCKTIRDYHDLYLKSDVMLLADVFENFRKTCMKHYNLDPAHYYTTPGLAWDACLKETKQELHLLEDYDMLMMFERGIRGGVSHISKRYAEANNPYMKSYDPEKSTKYIQYLDANNLYGWAMSQNLPTHGFKWMKNITKDKVMEILEKANHSMSNHGKTGYIFEVDLEYPEKLWKTHNDYPLAPEKIEVNKVEKLISHFKPRKNYVIHYRALRQCLEMGLKLKAVHKGISFRQKSWMAPYIDKNTKLRMEAKIGFEKDFFKLMNNSVFGKTIENIRKRQNIKLVDNRKKAFKLTKQPNFESAVIFDENLIAVHMQKTEVYFNKPVYTGQAVLDLSKTLMFDFHYNYIKPKYGNKAELLFTDTDSLMYEIRTKDFYKDIAPDIEAKFDTSDYPKEHPSGILTGVNKKVIGMFKDEAAGKQITHFIGLRPKLYSYKVEEEKETKKCKGITKTVIEKEIKFENYYNCLFTGEKEMRSMKVIQSDKHDIFSKEVNKIALSRDDDKRIVLDDQIHTLAIR</sequence>
<dbReference type="InterPro" id="IPR012337">
    <property type="entry name" value="RNaseH-like_sf"/>
</dbReference>
<proteinExistence type="predicted"/>
<name>A0ABN8RRU1_9CNID</name>
<dbReference type="Gene3D" id="3.90.1600.10">
    <property type="entry name" value="Palm domain of DNA polymerase"/>
    <property type="match status" value="1"/>
</dbReference>
<dbReference type="InterPro" id="IPR044925">
    <property type="entry name" value="His-Me_finger_sf"/>
</dbReference>
<organism evidence="1 2">
    <name type="scientific">Porites lobata</name>
    <dbReference type="NCBI Taxonomy" id="104759"/>
    <lineage>
        <taxon>Eukaryota</taxon>
        <taxon>Metazoa</taxon>
        <taxon>Cnidaria</taxon>
        <taxon>Anthozoa</taxon>
        <taxon>Hexacorallia</taxon>
        <taxon>Scleractinia</taxon>
        <taxon>Fungiina</taxon>
        <taxon>Poritidae</taxon>
        <taxon>Porites</taxon>
    </lineage>
</organism>